<feature type="transmembrane region" description="Helical" evidence="5">
    <location>
        <begin position="193"/>
        <end position="210"/>
    </location>
</feature>
<dbReference type="EMBL" id="CP159218">
    <property type="protein sequence ID" value="XCG62175.1"/>
    <property type="molecule type" value="Genomic_DNA"/>
</dbReference>
<organism evidence="7">
    <name type="scientific">Nakamurella sp. A5-74</name>
    <dbReference type="NCBI Taxonomy" id="3158264"/>
    <lineage>
        <taxon>Bacteria</taxon>
        <taxon>Bacillati</taxon>
        <taxon>Actinomycetota</taxon>
        <taxon>Actinomycetes</taxon>
        <taxon>Nakamurellales</taxon>
        <taxon>Nakamurellaceae</taxon>
        <taxon>Nakamurella</taxon>
    </lineage>
</organism>
<evidence type="ECO:0000256" key="2">
    <source>
        <dbReference type="ARBA" id="ARBA00022692"/>
    </source>
</evidence>
<reference evidence="7" key="1">
    <citation type="submission" date="2024-05" db="EMBL/GenBank/DDBJ databases">
        <authorList>
            <person name="Cai S.Y."/>
            <person name="Jin L.M."/>
            <person name="Li H.R."/>
        </authorList>
    </citation>
    <scope>NUCLEOTIDE SEQUENCE</scope>
    <source>
        <strain evidence="7">A5-74</strain>
    </source>
</reference>
<feature type="transmembrane region" description="Helical" evidence="5">
    <location>
        <begin position="140"/>
        <end position="160"/>
    </location>
</feature>
<proteinExistence type="predicted"/>
<evidence type="ECO:0000256" key="3">
    <source>
        <dbReference type="ARBA" id="ARBA00022989"/>
    </source>
</evidence>
<feature type="transmembrane region" description="Helical" evidence="5">
    <location>
        <begin position="167"/>
        <end position="187"/>
    </location>
</feature>
<feature type="domain" description="Inositolphosphotransferase Aur1/Ipt1" evidence="6">
    <location>
        <begin position="24"/>
        <end position="205"/>
    </location>
</feature>
<protein>
    <submittedName>
        <fullName evidence="7">Phosphatase PAP2 family protein</fullName>
    </submittedName>
</protein>
<dbReference type="GO" id="GO:0016020">
    <property type="term" value="C:membrane"/>
    <property type="evidence" value="ECO:0007669"/>
    <property type="project" value="UniProtKB-SubCell"/>
</dbReference>
<dbReference type="RefSeq" id="WP_353647790.1">
    <property type="nucleotide sequence ID" value="NZ_CP159218.1"/>
</dbReference>
<keyword evidence="3 5" id="KW-1133">Transmembrane helix</keyword>
<dbReference type="PANTHER" id="PTHR31310:SF7">
    <property type="entry name" value="PA-PHOSPHATASE RELATED-FAMILY PROTEIN DDB_G0268928"/>
    <property type="match status" value="1"/>
</dbReference>
<evidence type="ECO:0000256" key="5">
    <source>
        <dbReference type="SAM" id="Phobius"/>
    </source>
</evidence>
<dbReference type="InterPro" id="IPR026841">
    <property type="entry name" value="Aur1/Ipt1"/>
</dbReference>
<accession>A0AAU8DJ08</accession>
<keyword evidence="4 5" id="KW-0472">Membrane</keyword>
<comment type="subcellular location">
    <subcellularLocation>
        <location evidence="1">Membrane</location>
        <topology evidence="1">Multi-pass membrane protein</topology>
    </subcellularLocation>
</comment>
<keyword evidence="2 5" id="KW-0812">Transmembrane</keyword>
<name>A0AAU8DJ08_9ACTN</name>
<feature type="transmembrane region" description="Helical" evidence="5">
    <location>
        <begin position="56"/>
        <end position="75"/>
    </location>
</feature>
<dbReference type="Pfam" id="PF14378">
    <property type="entry name" value="PAP2_3"/>
    <property type="match status" value="1"/>
</dbReference>
<dbReference type="InterPro" id="IPR052185">
    <property type="entry name" value="IPC_Synthase-Related"/>
</dbReference>
<sequence>MVLFSWLHNLAGTDVAAAAANAHALQSVERGLNLDIEAAANHWLAEHPVPLQAAVLYYRLYYVPLAWVLLWLLFFRADVYRTLCRTLLAMAPLALLVFWLVPMSPPRFALPGIIDIVAEHDHVAGSASRDLSNGRNHFSAMPSLHVGWSALCAYAVWLALRGKYPRLAFLAWLFPVIMVAVVVATGNHYVLDVAGSVLVLTISIAAAAAWDRCRPARAVGSCARTPPIS</sequence>
<dbReference type="AlphaFoldDB" id="A0AAU8DJ08"/>
<evidence type="ECO:0000256" key="1">
    <source>
        <dbReference type="ARBA" id="ARBA00004141"/>
    </source>
</evidence>
<dbReference type="PANTHER" id="PTHR31310">
    <property type="match status" value="1"/>
</dbReference>
<evidence type="ECO:0000313" key="7">
    <source>
        <dbReference type="EMBL" id="XCG62175.1"/>
    </source>
</evidence>
<feature type="transmembrane region" description="Helical" evidence="5">
    <location>
        <begin position="82"/>
        <end position="101"/>
    </location>
</feature>
<gene>
    <name evidence="7" type="ORF">ABLG96_12920</name>
</gene>
<evidence type="ECO:0000259" key="6">
    <source>
        <dbReference type="Pfam" id="PF14378"/>
    </source>
</evidence>
<evidence type="ECO:0000256" key="4">
    <source>
        <dbReference type="ARBA" id="ARBA00023136"/>
    </source>
</evidence>